<dbReference type="SUPFAM" id="SSF48726">
    <property type="entry name" value="Immunoglobulin"/>
    <property type="match status" value="2"/>
</dbReference>
<dbReference type="Pfam" id="PF07679">
    <property type="entry name" value="I-set"/>
    <property type="match status" value="1"/>
</dbReference>
<dbReference type="FunFam" id="2.60.40.10:FF:000214">
    <property type="entry name" value="titin isoform X1"/>
    <property type="match status" value="1"/>
</dbReference>
<reference evidence="6" key="5">
    <citation type="submission" date="2025-09" db="UniProtKB">
        <authorList>
            <consortium name="Ensembl"/>
        </authorList>
    </citation>
    <scope>IDENTIFICATION</scope>
</reference>
<dbReference type="InterPro" id="IPR013783">
    <property type="entry name" value="Ig-like_fold"/>
</dbReference>
<dbReference type="InterPro" id="IPR052385">
    <property type="entry name" value="Obscurin/Obscurin-like_Reg"/>
</dbReference>
<dbReference type="CDD" id="cd00096">
    <property type="entry name" value="Ig"/>
    <property type="match status" value="1"/>
</dbReference>
<evidence type="ECO:0000259" key="5">
    <source>
        <dbReference type="Pfam" id="PF07679"/>
    </source>
</evidence>
<dbReference type="PANTHER" id="PTHR35971:SF5">
    <property type="entry name" value="OBSCURIN LIKE CYTOSKELETAL ADAPTOR 1"/>
    <property type="match status" value="1"/>
</dbReference>
<dbReference type="STRING" id="7868.ENSCMIP00000032459"/>
<dbReference type="InterPro" id="IPR036179">
    <property type="entry name" value="Ig-like_dom_sf"/>
</dbReference>
<dbReference type="PANTHER" id="PTHR35971">
    <property type="entry name" value="SI:DKEY-31G6.6"/>
    <property type="match status" value="1"/>
</dbReference>
<keyword evidence="3" id="KW-0597">Phosphoprotein</keyword>
<keyword evidence="2" id="KW-0963">Cytoplasm</keyword>
<evidence type="ECO:0000256" key="4">
    <source>
        <dbReference type="ARBA" id="ARBA00023157"/>
    </source>
</evidence>
<dbReference type="GO" id="GO:0005737">
    <property type="term" value="C:cytoplasm"/>
    <property type="evidence" value="ECO:0007669"/>
    <property type="project" value="UniProtKB-SubCell"/>
</dbReference>
<accession>A0A4W3IPX0</accession>
<dbReference type="InterPro" id="IPR013098">
    <property type="entry name" value="Ig_I-set"/>
</dbReference>
<reference evidence="7" key="3">
    <citation type="journal article" date="2014" name="Nature">
        <title>Elephant shark genome provides unique insights into gnathostome evolution.</title>
        <authorList>
            <consortium name="International Elephant Shark Genome Sequencing Consortium"/>
            <person name="Venkatesh B."/>
            <person name="Lee A.P."/>
            <person name="Ravi V."/>
            <person name="Maurya A.K."/>
            <person name="Lian M.M."/>
            <person name="Swann J.B."/>
            <person name="Ohta Y."/>
            <person name="Flajnik M.F."/>
            <person name="Sutoh Y."/>
            <person name="Kasahara M."/>
            <person name="Hoon S."/>
            <person name="Gangu V."/>
            <person name="Roy S.W."/>
            <person name="Irimia M."/>
            <person name="Korzh V."/>
            <person name="Kondrychyn I."/>
            <person name="Lim Z.W."/>
            <person name="Tay B.H."/>
            <person name="Tohari S."/>
            <person name="Kong K.W."/>
            <person name="Ho S."/>
            <person name="Lorente-Galdos B."/>
            <person name="Quilez J."/>
            <person name="Marques-Bonet T."/>
            <person name="Raney B.J."/>
            <person name="Ingham P.W."/>
            <person name="Tay A."/>
            <person name="Hillier L.W."/>
            <person name="Minx P."/>
            <person name="Boehm T."/>
            <person name="Wilson R.K."/>
            <person name="Brenner S."/>
            <person name="Warren W.C."/>
        </authorList>
    </citation>
    <scope>NUCLEOTIDE SEQUENCE [LARGE SCALE GENOMIC DNA]</scope>
</reference>
<reference evidence="7" key="2">
    <citation type="journal article" date="2007" name="PLoS Biol.">
        <title>Survey sequencing and comparative analysis of the elephant shark (Callorhinchus milii) genome.</title>
        <authorList>
            <person name="Venkatesh B."/>
            <person name="Kirkness E.F."/>
            <person name="Loh Y.H."/>
            <person name="Halpern A.L."/>
            <person name="Lee A.P."/>
            <person name="Johnson J."/>
            <person name="Dandona N."/>
            <person name="Viswanathan L.D."/>
            <person name="Tay A."/>
            <person name="Venter J.C."/>
            <person name="Strausberg R.L."/>
            <person name="Brenner S."/>
        </authorList>
    </citation>
    <scope>NUCLEOTIDE SEQUENCE [LARGE SCALE GENOMIC DNA]</scope>
</reference>
<reference evidence="6" key="4">
    <citation type="submission" date="2025-08" db="UniProtKB">
        <authorList>
            <consortium name="Ensembl"/>
        </authorList>
    </citation>
    <scope>IDENTIFICATION</scope>
</reference>
<organism evidence="6 7">
    <name type="scientific">Callorhinchus milii</name>
    <name type="common">Ghost shark</name>
    <dbReference type="NCBI Taxonomy" id="7868"/>
    <lineage>
        <taxon>Eukaryota</taxon>
        <taxon>Metazoa</taxon>
        <taxon>Chordata</taxon>
        <taxon>Craniata</taxon>
        <taxon>Vertebrata</taxon>
        <taxon>Chondrichthyes</taxon>
        <taxon>Holocephali</taxon>
        <taxon>Chimaeriformes</taxon>
        <taxon>Callorhinchidae</taxon>
        <taxon>Callorhinchus</taxon>
    </lineage>
</organism>
<dbReference type="InParanoid" id="A0A4W3IPX0"/>
<keyword evidence="4" id="KW-1015">Disulfide bond</keyword>
<evidence type="ECO:0000256" key="3">
    <source>
        <dbReference type="ARBA" id="ARBA00022553"/>
    </source>
</evidence>
<sequence length="150" mass="16860">MWTKGSDILKVGDKYDLVADGKKQILVINNSTFDDEGEYSAEVDAKKTTAKLIVTGTRLKFLTPLKDQTVKEGNTAHFEIELSHENLPVTWYRNETVLHPSRTVLISTDEKKHVLEIREVTLDDTCEIKAEVTELSTKGCLIVIGKSQIQ</sequence>
<feature type="domain" description="Immunoglobulin I-set" evidence="5">
    <location>
        <begin position="60"/>
        <end position="133"/>
    </location>
</feature>
<protein>
    <recommendedName>
        <fullName evidence="5">Immunoglobulin I-set domain-containing protein</fullName>
    </recommendedName>
</protein>
<evidence type="ECO:0000256" key="2">
    <source>
        <dbReference type="ARBA" id="ARBA00022490"/>
    </source>
</evidence>
<proteinExistence type="predicted"/>
<dbReference type="AlphaFoldDB" id="A0A4W3IPX0"/>
<dbReference type="Gene3D" id="2.60.40.10">
    <property type="entry name" value="Immunoglobulins"/>
    <property type="match status" value="2"/>
</dbReference>
<dbReference type="Ensembl" id="ENSCMIT00000032952.1">
    <property type="protein sequence ID" value="ENSCMIP00000032459.1"/>
    <property type="gene ID" value="ENSCMIG00000013874.1"/>
</dbReference>
<dbReference type="GeneTree" id="ENSGT01110000267173"/>
<dbReference type="Proteomes" id="UP000314986">
    <property type="component" value="Unassembled WGS sequence"/>
</dbReference>
<name>A0A4W3IPX0_CALMI</name>
<evidence type="ECO:0000313" key="6">
    <source>
        <dbReference type="Ensembl" id="ENSCMIP00000032459.1"/>
    </source>
</evidence>
<evidence type="ECO:0000256" key="1">
    <source>
        <dbReference type="ARBA" id="ARBA00004496"/>
    </source>
</evidence>
<evidence type="ECO:0000313" key="7">
    <source>
        <dbReference type="Proteomes" id="UP000314986"/>
    </source>
</evidence>
<reference evidence="7" key="1">
    <citation type="journal article" date="2006" name="Science">
        <title>Ancient noncoding elements conserved in the human genome.</title>
        <authorList>
            <person name="Venkatesh B."/>
            <person name="Kirkness E.F."/>
            <person name="Loh Y.H."/>
            <person name="Halpern A.L."/>
            <person name="Lee A.P."/>
            <person name="Johnson J."/>
            <person name="Dandona N."/>
            <person name="Viswanathan L.D."/>
            <person name="Tay A."/>
            <person name="Venter J.C."/>
            <person name="Strausberg R.L."/>
            <person name="Brenner S."/>
        </authorList>
    </citation>
    <scope>NUCLEOTIDE SEQUENCE [LARGE SCALE GENOMIC DNA]</scope>
</reference>
<comment type="subcellular location">
    <subcellularLocation>
        <location evidence="1">Cytoplasm</location>
    </subcellularLocation>
</comment>
<keyword evidence="7" id="KW-1185">Reference proteome</keyword>